<dbReference type="Proteomes" id="UP000007394">
    <property type="component" value="Chromosome"/>
</dbReference>
<evidence type="ECO:0000259" key="1">
    <source>
        <dbReference type="PROSITE" id="PS51707"/>
    </source>
</evidence>
<dbReference type="CDD" id="cd07890">
    <property type="entry name" value="CYTH-like_AC_IV-like"/>
    <property type="match status" value="1"/>
</dbReference>
<dbReference type="PROSITE" id="PS51707">
    <property type="entry name" value="CYTH"/>
    <property type="match status" value="1"/>
</dbReference>
<reference evidence="2 3" key="1">
    <citation type="journal article" date="2012" name="Front. Microbiol.">
        <title>Complete genome of Ignavibacterium album, a metabolically versatile, flagellated, facultative anaerobe from the phylum Chlorobi.</title>
        <authorList>
            <person name="Liu Z."/>
            <person name="Frigaard N.-U."/>
            <person name="Vogl K."/>
            <person name="Iino T."/>
            <person name="Ohkuma M."/>
            <person name="Overmann J."/>
            <person name="Bryant D.A."/>
        </authorList>
    </citation>
    <scope>NUCLEOTIDE SEQUENCE [LARGE SCALE GENOMIC DNA]</scope>
    <source>
        <strain evidence="3">DSM 19864 / JCM 16511 / NBRC 101810 / Mat9-16</strain>
    </source>
</reference>
<dbReference type="eggNOG" id="COG1437">
    <property type="taxonomic scope" value="Bacteria"/>
</dbReference>
<evidence type="ECO:0000313" key="2">
    <source>
        <dbReference type="EMBL" id="AFH50026.1"/>
    </source>
</evidence>
<dbReference type="AlphaFoldDB" id="I0AM19"/>
<feature type="domain" description="CYTH" evidence="1">
    <location>
        <begin position="2"/>
        <end position="165"/>
    </location>
</feature>
<dbReference type="InterPro" id="IPR008173">
    <property type="entry name" value="Adenylyl_cyclase_CyaB"/>
</dbReference>
<organism evidence="2 3">
    <name type="scientific">Ignavibacterium album (strain DSM 19864 / JCM 16511 / NBRC 101810 / Mat9-16)</name>
    <dbReference type="NCBI Taxonomy" id="945713"/>
    <lineage>
        <taxon>Bacteria</taxon>
        <taxon>Pseudomonadati</taxon>
        <taxon>Ignavibacteriota</taxon>
        <taxon>Ignavibacteria</taxon>
        <taxon>Ignavibacteriales</taxon>
        <taxon>Ignavibacteriaceae</taxon>
        <taxon>Ignavibacterium</taxon>
    </lineage>
</organism>
<dbReference type="InterPro" id="IPR023577">
    <property type="entry name" value="CYTH_domain"/>
</dbReference>
<keyword evidence="3" id="KW-1185">Reference proteome</keyword>
<dbReference type="STRING" id="945713.IALB_2323"/>
<evidence type="ECO:0000313" key="3">
    <source>
        <dbReference type="Proteomes" id="UP000007394"/>
    </source>
</evidence>
<dbReference type="SUPFAM" id="SSF55154">
    <property type="entry name" value="CYTH-like phosphatases"/>
    <property type="match status" value="1"/>
</dbReference>
<protein>
    <submittedName>
        <fullName evidence="2">Class 2 adenylate cyclase</fullName>
    </submittedName>
</protein>
<dbReference type="OrthoDB" id="271656at2"/>
<dbReference type="InterPro" id="IPR033469">
    <property type="entry name" value="CYTH-like_dom_sf"/>
</dbReference>
<dbReference type="PANTHER" id="PTHR21028">
    <property type="entry name" value="SI:CH211-156B7.4"/>
    <property type="match status" value="1"/>
</dbReference>
<dbReference type="RefSeq" id="WP_014561175.1">
    <property type="nucleotide sequence ID" value="NC_017464.1"/>
</dbReference>
<dbReference type="PANTHER" id="PTHR21028:SF2">
    <property type="entry name" value="CYTH DOMAIN-CONTAINING PROTEIN"/>
    <property type="match status" value="1"/>
</dbReference>
<name>I0AM19_IGNAJ</name>
<proteinExistence type="predicted"/>
<gene>
    <name evidence="2" type="ordered locus">IALB_2323</name>
</gene>
<sequence>MARNLEIKVKLDSHKSIIKILSANNIKLFEVLKQKDIYYKVKKGLLKLRIENGKQTLIFYNRNEKSKKRWSDYFLLDINSSDANKFLDKFLERIVEVNKIRELYWFDNTRIHLDKVDKLGYFLELETRVINGLRDAEKRFNYLVELLELKKYPELRDTYRNLLIRKMK</sequence>
<dbReference type="Pfam" id="PF01928">
    <property type="entry name" value="CYTH"/>
    <property type="match status" value="1"/>
</dbReference>
<dbReference type="Gene3D" id="2.40.320.10">
    <property type="entry name" value="Hypothetical Protein Pfu-838710-001"/>
    <property type="match status" value="1"/>
</dbReference>
<accession>I0AM19</accession>
<dbReference type="KEGG" id="ial:IALB_2323"/>
<dbReference type="EMBL" id="CP003418">
    <property type="protein sequence ID" value="AFH50026.1"/>
    <property type="molecule type" value="Genomic_DNA"/>
</dbReference>
<dbReference type="HOGENOM" id="CLU_126397_0_0_10"/>